<keyword evidence="2" id="KW-1185">Reference proteome</keyword>
<name>A0ACB5QUD5_9BURK</name>
<comment type="caution">
    <text evidence="1">The sequence shown here is derived from an EMBL/GenBank/DDBJ whole genome shotgun (WGS) entry which is preliminary data.</text>
</comment>
<proteinExistence type="predicted"/>
<organism evidence="1 2">
    <name type="scientific">Caballeronia novacaledonica</name>
    <dbReference type="NCBI Taxonomy" id="1544861"/>
    <lineage>
        <taxon>Bacteria</taxon>
        <taxon>Pseudomonadati</taxon>
        <taxon>Pseudomonadota</taxon>
        <taxon>Betaproteobacteria</taxon>
        <taxon>Burkholderiales</taxon>
        <taxon>Burkholderiaceae</taxon>
        <taxon>Caballeronia</taxon>
    </lineage>
</organism>
<evidence type="ECO:0000313" key="1">
    <source>
        <dbReference type="EMBL" id="GJH18443.1"/>
    </source>
</evidence>
<sequence length="142" mass="15895">MHEQQPSQAEKMIKRMLPGLVGVAVFGMAHASDWIDTGVFGTSTHGKYFLDRQSVRKQADGTKTVWFRVDYPTPQNMRNHTFRFVKTEARFNCSGHQIAVGPVVAYGETGNVVHQDMRFAPMEDPIPDSIGDELIKVVCAMP</sequence>
<evidence type="ECO:0000313" key="2">
    <source>
        <dbReference type="Proteomes" id="UP001055013"/>
    </source>
</evidence>
<dbReference type="Proteomes" id="UP001055013">
    <property type="component" value="Unassembled WGS sequence"/>
</dbReference>
<protein>
    <submittedName>
        <fullName evidence="1">Uncharacterized protein</fullName>
    </submittedName>
</protein>
<accession>A0ACB5QUD5</accession>
<dbReference type="EMBL" id="BPUR01000009">
    <property type="protein sequence ID" value="GJH18443.1"/>
    <property type="molecule type" value="Genomic_DNA"/>
</dbReference>
<gene>
    <name evidence="1" type="ORF">CBA19CS22_17895</name>
</gene>
<reference evidence="1" key="1">
    <citation type="submission" date="2021-09" db="EMBL/GenBank/DDBJ databases">
        <title>Isolation and characterization of 3-chlorobenzoate degrading bacteria from soils in Shizuoka.</title>
        <authorList>
            <person name="Ifat A."/>
            <person name="Ogawa N."/>
            <person name="Kimbara K."/>
            <person name="Moriuchi R."/>
            <person name="Dohra H."/>
            <person name="Shintani M."/>
        </authorList>
    </citation>
    <scope>NUCLEOTIDE SEQUENCE</scope>
    <source>
        <strain evidence="1">19CS2-2</strain>
    </source>
</reference>